<dbReference type="HOGENOM" id="CLU_063816_1_1_2"/>
<gene>
    <name evidence="3" type="ordered locus">Pcal_0470</name>
</gene>
<dbReference type="Proteomes" id="UP000001431">
    <property type="component" value="Chromosome"/>
</dbReference>
<dbReference type="AlphaFoldDB" id="A3MTD4"/>
<proteinExistence type="predicted"/>
<dbReference type="InterPro" id="IPR041685">
    <property type="entry name" value="AAA_GajA/Old/RecF-like"/>
</dbReference>
<dbReference type="Gene3D" id="3.40.50.300">
    <property type="entry name" value="P-loop containing nucleotide triphosphate hydrolases"/>
    <property type="match status" value="2"/>
</dbReference>
<dbReference type="Pfam" id="PF13304">
    <property type="entry name" value="AAA_21"/>
    <property type="match status" value="1"/>
</dbReference>
<dbReference type="eggNOG" id="arCOG03239">
    <property type="taxonomic scope" value="Archaea"/>
</dbReference>
<dbReference type="GeneID" id="4909408"/>
<dbReference type="SUPFAM" id="SSF52540">
    <property type="entry name" value="P-loop containing nucleoside triphosphate hydrolases"/>
    <property type="match status" value="1"/>
</dbReference>
<dbReference type="PANTHER" id="PTHR43581:SF4">
    <property type="entry name" value="ATP_GTP PHOSPHATASE"/>
    <property type="match status" value="1"/>
</dbReference>
<accession>A3MTD4</accession>
<sequence length="346" mass="38718">MGYVKGLEVEGYRGLRKASLTDFAGINVFVGKNGSGKSSLLEALYIALKPFDGLKHVVKRRGWFGLASAEALFHGRDSEIKIRITLEDGSWEEVIIRRSAPTVGHIEALKAKGLDASKLYALSISAKGKVAGDATFYVDPSGKCLTLFEKGEGMVYGATFIDWNSVYSYGTPEEAYSTMVKEGGEEAKEAVIKTLQAEYEELRDIAVLRAYDEWVLHLTFKDGAVPYYVAGDGIRYALMYLMAVSTPKEAVLLMEEPELHAHPRLMKIVANSILHTHRERRNQVFLSTHSLELIEMLIEQAEKLGLKDQDLKIYRLALKNGVLYSKVYTLSEALDAVKKLEWDLRR</sequence>
<dbReference type="GO" id="GO:0016887">
    <property type="term" value="F:ATP hydrolysis activity"/>
    <property type="evidence" value="ECO:0007669"/>
    <property type="project" value="InterPro"/>
</dbReference>
<dbReference type="PANTHER" id="PTHR43581">
    <property type="entry name" value="ATP/GTP PHOSPHATASE"/>
    <property type="match status" value="1"/>
</dbReference>
<keyword evidence="4" id="KW-1185">Reference proteome</keyword>
<dbReference type="InterPro" id="IPR003959">
    <property type="entry name" value="ATPase_AAA_core"/>
</dbReference>
<feature type="domain" description="Endonuclease GajA/Old nuclease/RecF-like AAA" evidence="1">
    <location>
        <begin position="4"/>
        <end position="86"/>
    </location>
</feature>
<dbReference type="RefSeq" id="WP_011849159.1">
    <property type="nucleotide sequence ID" value="NC_009073.1"/>
</dbReference>
<dbReference type="InterPro" id="IPR051396">
    <property type="entry name" value="Bact_Antivir_Def_Nuclease"/>
</dbReference>
<evidence type="ECO:0000259" key="2">
    <source>
        <dbReference type="Pfam" id="PF13304"/>
    </source>
</evidence>
<reference evidence="3" key="1">
    <citation type="submission" date="2007-02" db="EMBL/GenBank/DDBJ databases">
        <title>Complete sequence of Pyrobaculum calidifontis JCM 11548.</title>
        <authorList>
            <consortium name="US DOE Joint Genome Institute"/>
            <person name="Copeland A."/>
            <person name="Lucas S."/>
            <person name="Lapidus A."/>
            <person name="Barry K."/>
            <person name="Glavina del Rio T."/>
            <person name="Dalin E."/>
            <person name="Tice H."/>
            <person name="Pitluck S."/>
            <person name="Chain P."/>
            <person name="Malfatti S."/>
            <person name="Shin M."/>
            <person name="Vergez L."/>
            <person name="Schmutz J."/>
            <person name="Larimer F."/>
            <person name="Land M."/>
            <person name="Hauser L."/>
            <person name="Kyrpides N."/>
            <person name="Mikhailova N."/>
            <person name="Cozen A.E."/>
            <person name="Fitz-Gibbon S.T."/>
            <person name="House C.H."/>
            <person name="Saltikov C."/>
            <person name="Lowe T.M."/>
            <person name="Richardson P."/>
        </authorList>
    </citation>
    <scope>NUCLEOTIDE SEQUENCE [LARGE SCALE GENOMIC DNA]</scope>
    <source>
        <strain evidence="3">JCM 11548</strain>
    </source>
</reference>
<dbReference type="Pfam" id="PF13175">
    <property type="entry name" value="AAA_15"/>
    <property type="match status" value="1"/>
</dbReference>
<dbReference type="STRING" id="410359.Pcal_0470"/>
<dbReference type="KEGG" id="pcl:Pcal_0470"/>
<dbReference type="GO" id="GO:0005524">
    <property type="term" value="F:ATP binding"/>
    <property type="evidence" value="ECO:0007669"/>
    <property type="project" value="InterPro"/>
</dbReference>
<name>A3MTD4_PYRCJ</name>
<dbReference type="InterPro" id="IPR027417">
    <property type="entry name" value="P-loop_NTPase"/>
</dbReference>
<organism evidence="3 4">
    <name type="scientific">Pyrobaculum calidifontis (strain DSM 21063 / JCM 11548 / VA1)</name>
    <dbReference type="NCBI Taxonomy" id="410359"/>
    <lineage>
        <taxon>Archaea</taxon>
        <taxon>Thermoproteota</taxon>
        <taxon>Thermoprotei</taxon>
        <taxon>Thermoproteales</taxon>
        <taxon>Thermoproteaceae</taxon>
        <taxon>Pyrobaculum</taxon>
    </lineage>
</organism>
<evidence type="ECO:0000313" key="4">
    <source>
        <dbReference type="Proteomes" id="UP000001431"/>
    </source>
</evidence>
<evidence type="ECO:0000313" key="3">
    <source>
        <dbReference type="EMBL" id="ABO07901.1"/>
    </source>
</evidence>
<dbReference type="InterPro" id="IPR014555">
    <property type="entry name" value="RecF-like"/>
</dbReference>
<feature type="domain" description="ATPase AAA-type core" evidence="2">
    <location>
        <begin position="221"/>
        <end position="295"/>
    </location>
</feature>
<dbReference type="PIRSF" id="PIRSF029347">
    <property type="entry name" value="RecF"/>
    <property type="match status" value="1"/>
</dbReference>
<evidence type="ECO:0000259" key="1">
    <source>
        <dbReference type="Pfam" id="PF13175"/>
    </source>
</evidence>
<dbReference type="EMBL" id="CP000561">
    <property type="protein sequence ID" value="ABO07901.1"/>
    <property type="molecule type" value="Genomic_DNA"/>
</dbReference>
<protein>
    <submittedName>
        <fullName evidence="3">SMC domain protein</fullName>
    </submittedName>
</protein>